<dbReference type="AlphaFoldDB" id="A0A1X2G780"/>
<name>A0A1X2G780_9FUNG</name>
<proteinExistence type="predicted"/>
<dbReference type="Proteomes" id="UP000242146">
    <property type="component" value="Unassembled WGS sequence"/>
</dbReference>
<sequence>MVNVKDTIKDASAANNAYFYKLTGSTIYGESSHWAYEREKVPMEPLLWLARYHSTAPRPRPLPHSQ</sequence>
<accession>A0A1X2G780</accession>
<evidence type="ECO:0000313" key="2">
    <source>
        <dbReference type="Proteomes" id="UP000242146"/>
    </source>
</evidence>
<organism evidence="1 2">
    <name type="scientific">Hesseltinella vesiculosa</name>
    <dbReference type="NCBI Taxonomy" id="101127"/>
    <lineage>
        <taxon>Eukaryota</taxon>
        <taxon>Fungi</taxon>
        <taxon>Fungi incertae sedis</taxon>
        <taxon>Mucoromycota</taxon>
        <taxon>Mucoromycotina</taxon>
        <taxon>Mucoromycetes</taxon>
        <taxon>Mucorales</taxon>
        <taxon>Cunninghamellaceae</taxon>
        <taxon>Hesseltinella</taxon>
    </lineage>
</organism>
<protein>
    <submittedName>
        <fullName evidence="1">Uncharacterized protein</fullName>
    </submittedName>
</protein>
<gene>
    <name evidence="1" type="ORF">DM01DRAFT_1377361</name>
</gene>
<dbReference type="EMBL" id="MCGT01000035">
    <property type="protein sequence ID" value="ORX46957.1"/>
    <property type="molecule type" value="Genomic_DNA"/>
</dbReference>
<reference evidence="1 2" key="1">
    <citation type="submission" date="2016-07" db="EMBL/GenBank/DDBJ databases">
        <title>Pervasive Adenine N6-methylation of Active Genes in Fungi.</title>
        <authorList>
            <consortium name="DOE Joint Genome Institute"/>
            <person name="Mondo S.J."/>
            <person name="Dannebaum R.O."/>
            <person name="Kuo R.C."/>
            <person name="Labutti K."/>
            <person name="Haridas S."/>
            <person name="Kuo A."/>
            <person name="Salamov A."/>
            <person name="Ahrendt S.R."/>
            <person name="Lipzen A."/>
            <person name="Sullivan W."/>
            <person name="Andreopoulos W.B."/>
            <person name="Clum A."/>
            <person name="Lindquist E."/>
            <person name="Daum C."/>
            <person name="Ramamoorthy G.K."/>
            <person name="Gryganskyi A."/>
            <person name="Culley D."/>
            <person name="Magnuson J.K."/>
            <person name="James T.Y."/>
            <person name="O'Malley M.A."/>
            <person name="Stajich J.E."/>
            <person name="Spatafora J.W."/>
            <person name="Visel A."/>
            <person name="Grigoriev I.V."/>
        </authorList>
    </citation>
    <scope>NUCLEOTIDE SEQUENCE [LARGE SCALE GENOMIC DNA]</scope>
    <source>
        <strain evidence="1 2">NRRL 3301</strain>
    </source>
</reference>
<evidence type="ECO:0000313" key="1">
    <source>
        <dbReference type="EMBL" id="ORX46957.1"/>
    </source>
</evidence>
<comment type="caution">
    <text evidence="1">The sequence shown here is derived from an EMBL/GenBank/DDBJ whole genome shotgun (WGS) entry which is preliminary data.</text>
</comment>
<keyword evidence="2" id="KW-1185">Reference proteome</keyword>